<evidence type="ECO:0000256" key="1">
    <source>
        <dbReference type="ARBA" id="ARBA00001974"/>
    </source>
</evidence>
<evidence type="ECO:0000259" key="9">
    <source>
        <dbReference type="Pfam" id="PF02770"/>
    </source>
</evidence>
<dbReference type="GO" id="GO:0005737">
    <property type="term" value="C:cytoplasm"/>
    <property type="evidence" value="ECO:0007669"/>
    <property type="project" value="TreeGrafter"/>
</dbReference>
<sequence>MAVKYSAPTTAFALPPELIELKEHAKNIVERECFPLEAKFLSNQWLDEGPKPGATEGQVDGSLPAEDWARLKQISQDAGLYAVGLPEEYGGEGYGALGEVVVAEQLNRSVVKLPRSGAMMPLLHGTDAQKEEFLMPSIRGEKRFVFAQSEPGAGSDPGNSMRTTAKPDGDGWRINGQKMWISGVEDADYMLVLTVTDPEKRQRGGMTMFIVDRDSPGISWSPIETWLVRKAHQYLVTFDDVFVPGDRILGSEGYGFGLGQEWLAIQDRLTRGTLACGRLARGLEIATEWAKSRETFGAPLAERQAIQWMLVDVFMDLKTIRAIAYETAARYDAGEEVRHLAAMAKYMGGNYGHRSMDKIMQILGGMGETLEMPISTFYRELRHGRIGGGTDEIQRILMARAILKQGKKVWEA</sequence>
<name>A0A1I7D273_9ACTN</name>
<dbReference type="InterPro" id="IPR050741">
    <property type="entry name" value="Acyl-CoA_dehydrogenase"/>
</dbReference>
<dbReference type="GO" id="GO:0050660">
    <property type="term" value="F:flavin adenine dinucleotide binding"/>
    <property type="evidence" value="ECO:0007669"/>
    <property type="project" value="InterPro"/>
</dbReference>
<dbReference type="Pfam" id="PF02771">
    <property type="entry name" value="Acyl-CoA_dh_N"/>
    <property type="match status" value="1"/>
</dbReference>
<dbReference type="InterPro" id="IPR009100">
    <property type="entry name" value="AcylCoA_DH/oxidase_NM_dom_sf"/>
</dbReference>
<dbReference type="GO" id="GO:0033539">
    <property type="term" value="P:fatty acid beta-oxidation using acyl-CoA dehydrogenase"/>
    <property type="evidence" value="ECO:0007669"/>
    <property type="project" value="TreeGrafter"/>
</dbReference>
<dbReference type="GO" id="GO:0003995">
    <property type="term" value="F:acyl-CoA dehydrogenase activity"/>
    <property type="evidence" value="ECO:0007669"/>
    <property type="project" value="TreeGrafter"/>
</dbReference>
<dbReference type="OrthoDB" id="3176804at2"/>
<keyword evidence="4 6" id="KW-0274">FAD</keyword>
<accession>A0A1I7D273</accession>
<dbReference type="Gene3D" id="1.20.140.10">
    <property type="entry name" value="Butyryl-CoA Dehydrogenase, subunit A, domain 3"/>
    <property type="match status" value="1"/>
</dbReference>
<dbReference type="CDD" id="cd00567">
    <property type="entry name" value="ACAD"/>
    <property type="match status" value="1"/>
</dbReference>
<evidence type="ECO:0000256" key="5">
    <source>
        <dbReference type="ARBA" id="ARBA00023002"/>
    </source>
</evidence>
<dbReference type="InterPro" id="IPR013786">
    <property type="entry name" value="AcylCoA_DH/ox_N"/>
</dbReference>
<evidence type="ECO:0000313" key="11">
    <source>
        <dbReference type="EMBL" id="SFU05711.1"/>
    </source>
</evidence>
<proteinExistence type="inferred from homology"/>
<dbReference type="InterPro" id="IPR006091">
    <property type="entry name" value="Acyl-CoA_Oxase/DH_mid-dom"/>
</dbReference>
<evidence type="ECO:0000256" key="4">
    <source>
        <dbReference type="ARBA" id="ARBA00022827"/>
    </source>
</evidence>
<dbReference type="Gene3D" id="2.40.110.10">
    <property type="entry name" value="Butyryl-CoA Dehydrogenase, subunit A, domain 2"/>
    <property type="match status" value="1"/>
</dbReference>
<dbReference type="FunFam" id="2.40.110.10:FF:000002">
    <property type="entry name" value="Acyl-CoA dehydrogenase fadE12"/>
    <property type="match status" value="1"/>
</dbReference>
<dbReference type="Gene3D" id="1.10.540.10">
    <property type="entry name" value="Acyl-CoA dehydrogenase/oxidase, N-terminal domain"/>
    <property type="match status" value="1"/>
</dbReference>
<dbReference type="AlphaFoldDB" id="A0A1I7D273"/>
<evidence type="ECO:0000256" key="6">
    <source>
        <dbReference type="RuleBase" id="RU362125"/>
    </source>
</evidence>
<dbReference type="Pfam" id="PF00441">
    <property type="entry name" value="Acyl-CoA_dh_1"/>
    <property type="match status" value="1"/>
</dbReference>
<dbReference type="InterPro" id="IPR036250">
    <property type="entry name" value="AcylCo_DH-like_C"/>
</dbReference>
<evidence type="ECO:0000259" key="8">
    <source>
        <dbReference type="Pfam" id="PF00441"/>
    </source>
</evidence>
<keyword evidence="12" id="KW-1185">Reference proteome</keyword>
<dbReference type="SUPFAM" id="SSF47203">
    <property type="entry name" value="Acyl-CoA dehydrogenase C-terminal domain-like"/>
    <property type="match status" value="1"/>
</dbReference>
<feature type="domain" description="Acyl-CoA dehydrogenase/oxidase C-terminal" evidence="8">
    <location>
        <begin position="267"/>
        <end position="403"/>
    </location>
</feature>
<feature type="region of interest" description="Disordered" evidence="7">
    <location>
        <begin position="149"/>
        <end position="169"/>
    </location>
</feature>
<protein>
    <submittedName>
        <fullName evidence="11">Acyl-CoA dehydrogenase</fullName>
    </submittedName>
</protein>
<dbReference type="PANTHER" id="PTHR48083:SF2">
    <property type="entry name" value="MEDIUM-CHAIN SPECIFIC ACYL-COA DEHYDROGENASE, MITOCHONDRIAL"/>
    <property type="match status" value="1"/>
</dbReference>
<keyword evidence="5 6" id="KW-0560">Oxidoreductase</keyword>
<dbReference type="Pfam" id="PF02770">
    <property type="entry name" value="Acyl-CoA_dh_M"/>
    <property type="match status" value="1"/>
</dbReference>
<evidence type="ECO:0000259" key="10">
    <source>
        <dbReference type="Pfam" id="PF02771"/>
    </source>
</evidence>
<dbReference type="EMBL" id="FPBA01000031">
    <property type="protein sequence ID" value="SFU05711.1"/>
    <property type="molecule type" value="Genomic_DNA"/>
</dbReference>
<keyword evidence="3 6" id="KW-0285">Flavoprotein</keyword>
<organism evidence="11 12">
    <name type="scientific">Geodermatophilus amargosae</name>
    <dbReference type="NCBI Taxonomy" id="1296565"/>
    <lineage>
        <taxon>Bacteria</taxon>
        <taxon>Bacillati</taxon>
        <taxon>Actinomycetota</taxon>
        <taxon>Actinomycetes</taxon>
        <taxon>Geodermatophilales</taxon>
        <taxon>Geodermatophilaceae</taxon>
        <taxon>Geodermatophilus</taxon>
    </lineage>
</organism>
<feature type="domain" description="Acyl-CoA dehydrogenase/oxidase N-terminal" evidence="10">
    <location>
        <begin position="46"/>
        <end position="141"/>
    </location>
</feature>
<evidence type="ECO:0000256" key="7">
    <source>
        <dbReference type="SAM" id="MobiDB-lite"/>
    </source>
</evidence>
<feature type="domain" description="Acyl-CoA oxidase/dehydrogenase middle" evidence="9">
    <location>
        <begin position="146"/>
        <end position="241"/>
    </location>
</feature>
<evidence type="ECO:0000256" key="3">
    <source>
        <dbReference type="ARBA" id="ARBA00022630"/>
    </source>
</evidence>
<dbReference type="InterPro" id="IPR046373">
    <property type="entry name" value="Acyl-CoA_Oxase/DH_mid-dom_sf"/>
</dbReference>
<dbReference type="InterPro" id="IPR037069">
    <property type="entry name" value="AcylCoA_DH/ox_N_sf"/>
</dbReference>
<gene>
    <name evidence="11" type="ORF">SAMN05660657_05194</name>
</gene>
<dbReference type="PANTHER" id="PTHR48083">
    <property type="entry name" value="MEDIUM-CHAIN SPECIFIC ACYL-COA DEHYDROGENASE, MITOCHONDRIAL-RELATED"/>
    <property type="match status" value="1"/>
</dbReference>
<dbReference type="STRING" id="1296565.SAMN05660657_05194"/>
<dbReference type="InterPro" id="IPR009075">
    <property type="entry name" value="AcylCo_DH/oxidase_C"/>
</dbReference>
<evidence type="ECO:0000313" key="12">
    <source>
        <dbReference type="Proteomes" id="UP000199546"/>
    </source>
</evidence>
<evidence type="ECO:0000256" key="2">
    <source>
        <dbReference type="ARBA" id="ARBA00009347"/>
    </source>
</evidence>
<comment type="cofactor">
    <cofactor evidence="1 6">
        <name>FAD</name>
        <dbReference type="ChEBI" id="CHEBI:57692"/>
    </cofactor>
</comment>
<dbReference type="Proteomes" id="UP000199546">
    <property type="component" value="Unassembled WGS sequence"/>
</dbReference>
<dbReference type="RefSeq" id="WP_093584215.1">
    <property type="nucleotide sequence ID" value="NZ_FPBA01000031.1"/>
</dbReference>
<dbReference type="SUPFAM" id="SSF56645">
    <property type="entry name" value="Acyl-CoA dehydrogenase NM domain-like"/>
    <property type="match status" value="1"/>
</dbReference>
<comment type="similarity">
    <text evidence="2 6">Belongs to the acyl-CoA dehydrogenase family.</text>
</comment>
<reference evidence="12" key="1">
    <citation type="submission" date="2016-10" db="EMBL/GenBank/DDBJ databases">
        <authorList>
            <person name="Varghese N."/>
            <person name="Submissions S."/>
        </authorList>
    </citation>
    <scope>NUCLEOTIDE SEQUENCE [LARGE SCALE GENOMIC DNA]</scope>
    <source>
        <strain evidence="12">DSM 46136</strain>
    </source>
</reference>